<protein>
    <submittedName>
        <fullName evidence="1">Uncharacterized protein</fullName>
    </submittedName>
</protein>
<keyword evidence="2" id="KW-1185">Reference proteome</keyword>
<dbReference type="Proteomes" id="UP001234178">
    <property type="component" value="Unassembled WGS sequence"/>
</dbReference>
<reference evidence="1 2" key="1">
    <citation type="journal article" date="2023" name="Nucleic Acids Res.">
        <title>The hologenome of Daphnia magna reveals possible DNA methylation and microbiome-mediated evolution of the host genome.</title>
        <authorList>
            <person name="Chaturvedi A."/>
            <person name="Li X."/>
            <person name="Dhandapani V."/>
            <person name="Marshall H."/>
            <person name="Kissane S."/>
            <person name="Cuenca-Cambronero M."/>
            <person name="Asole G."/>
            <person name="Calvet F."/>
            <person name="Ruiz-Romero M."/>
            <person name="Marangio P."/>
            <person name="Guigo R."/>
            <person name="Rago D."/>
            <person name="Mirbahai L."/>
            <person name="Eastwood N."/>
            <person name="Colbourne J.K."/>
            <person name="Zhou J."/>
            <person name="Mallon E."/>
            <person name="Orsini L."/>
        </authorList>
    </citation>
    <scope>NUCLEOTIDE SEQUENCE [LARGE SCALE GENOMIC DNA]</scope>
    <source>
        <strain evidence="1">LRV0_1</strain>
    </source>
</reference>
<gene>
    <name evidence="1" type="ORF">OUZ56_009553</name>
</gene>
<comment type="caution">
    <text evidence="1">The sequence shown here is derived from an EMBL/GenBank/DDBJ whole genome shotgun (WGS) entry which is preliminary data.</text>
</comment>
<dbReference type="EMBL" id="JAOYFB010000037">
    <property type="protein sequence ID" value="KAK4024166.1"/>
    <property type="molecule type" value="Genomic_DNA"/>
</dbReference>
<name>A0ABR0AGD1_9CRUS</name>
<proteinExistence type="predicted"/>
<accession>A0ABR0AGD1</accession>
<evidence type="ECO:0000313" key="1">
    <source>
        <dbReference type="EMBL" id="KAK4024166.1"/>
    </source>
</evidence>
<sequence length="105" mass="12173">MDSNFYEEDQYQNHLDYDLIDWSTNDFGESEDDDDNDILIILKELVNVEAKKQYLALLSTAFYVKHGPSNCALKDHLALLKIALPENNVKDAFRSPYLFQKSLLI</sequence>
<evidence type="ECO:0000313" key="2">
    <source>
        <dbReference type="Proteomes" id="UP001234178"/>
    </source>
</evidence>
<organism evidence="1 2">
    <name type="scientific">Daphnia magna</name>
    <dbReference type="NCBI Taxonomy" id="35525"/>
    <lineage>
        <taxon>Eukaryota</taxon>
        <taxon>Metazoa</taxon>
        <taxon>Ecdysozoa</taxon>
        <taxon>Arthropoda</taxon>
        <taxon>Crustacea</taxon>
        <taxon>Branchiopoda</taxon>
        <taxon>Diplostraca</taxon>
        <taxon>Cladocera</taxon>
        <taxon>Anomopoda</taxon>
        <taxon>Daphniidae</taxon>
        <taxon>Daphnia</taxon>
    </lineage>
</organism>